<feature type="signal peptide" evidence="2">
    <location>
        <begin position="1"/>
        <end position="18"/>
    </location>
</feature>
<dbReference type="InterPro" id="IPR046357">
    <property type="entry name" value="PPIase_dom_sf"/>
</dbReference>
<dbReference type="InterPro" id="IPR023058">
    <property type="entry name" value="PPIase_PpiC_CS"/>
</dbReference>
<dbReference type="EMBL" id="CACVAZ010000133">
    <property type="protein sequence ID" value="CAA6820481.1"/>
    <property type="molecule type" value="Genomic_DNA"/>
</dbReference>
<dbReference type="Gene3D" id="3.10.50.40">
    <property type="match status" value="1"/>
</dbReference>
<proteinExistence type="predicted"/>
<protein>
    <submittedName>
        <fullName evidence="4">Peptidyl-prolyl cis-trans isomerase PpiD</fullName>
    </submittedName>
</protein>
<organism evidence="4">
    <name type="scientific">uncultured Sulfurovum sp</name>
    <dbReference type="NCBI Taxonomy" id="269237"/>
    <lineage>
        <taxon>Bacteria</taxon>
        <taxon>Pseudomonadati</taxon>
        <taxon>Campylobacterota</taxon>
        <taxon>Epsilonproteobacteria</taxon>
        <taxon>Campylobacterales</taxon>
        <taxon>Sulfurovaceae</taxon>
        <taxon>Sulfurovum</taxon>
        <taxon>environmental samples</taxon>
    </lineage>
</organism>
<name>A0A6S6TAY0_9BACT</name>
<dbReference type="PROSITE" id="PS50198">
    <property type="entry name" value="PPIC_PPIASE_2"/>
    <property type="match status" value="1"/>
</dbReference>
<feature type="chain" id="PRO_5027878437" evidence="2">
    <location>
        <begin position="19"/>
        <end position="267"/>
    </location>
</feature>
<dbReference type="Gene3D" id="1.10.8.1040">
    <property type="match status" value="1"/>
</dbReference>
<dbReference type="GO" id="GO:0003755">
    <property type="term" value="F:peptidyl-prolyl cis-trans isomerase activity"/>
    <property type="evidence" value="ECO:0007669"/>
    <property type="project" value="UniProtKB-KW"/>
</dbReference>
<gene>
    <name evidence="4" type="ORF">HELGO_WM19280</name>
</gene>
<evidence type="ECO:0000256" key="1">
    <source>
        <dbReference type="PROSITE-ProRule" id="PRU00278"/>
    </source>
</evidence>
<keyword evidence="2" id="KW-0732">Signal</keyword>
<dbReference type="AlphaFoldDB" id="A0A6S6TAY0"/>
<evidence type="ECO:0000313" key="4">
    <source>
        <dbReference type="EMBL" id="CAA6820481.1"/>
    </source>
</evidence>
<sequence length="267" mass="29930">MIKKIALASMVLLSVAHAKDYGTVNGEIISGLDIEQTIGQSGIDYETLDDTMKKRVLDMVVDRKLLTQAAVKSDIEKSEEYATQLKSLKRDLALDMWMKKEMKTLEDGLSEEKLQQHYNDNKAEFSEPKKLQARHILVEKEEEAKALIKELDSAKDKKATFIELAKTKSTGPSGKNGGDLGWFELERMVPEFSAAADQLKVGDYTKEPVKTQFGFHLIMLDGKKEATAKPFKAVEAEIREELSGESFAAQMKIKTDALRKSAKIELK</sequence>
<dbReference type="InterPro" id="IPR027304">
    <property type="entry name" value="Trigger_fact/SurA_dom_sf"/>
</dbReference>
<dbReference type="PROSITE" id="PS01096">
    <property type="entry name" value="PPIC_PPIASE_1"/>
    <property type="match status" value="1"/>
</dbReference>
<keyword evidence="1" id="KW-0697">Rotamase</keyword>
<dbReference type="InterPro" id="IPR050245">
    <property type="entry name" value="PrsA_foldase"/>
</dbReference>
<reference evidence="4" key="1">
    <citation type="submission" date="2020-01" db="EMBL/GenBank/DDBJ databases">
        <authorList>
            <person name="Meier V. D."/>
            <person name="Meier V D."/>
        </authorList>
    </citation>
    <scope>NUCLEOTIDE SEQUENCE</scope>
    <source>
        <strain evidence="4">HLG_WM_MAG_02</strain>
    </source>
</reference>
<dbReference type="PANTHER" id="PTHR47245:SF2">
    <property type="entry name" value="PEPTIDYL-PROLYL CIS-TRANS ISOMERASE HP_0175-RELATED"/>
    <property type="match status" value="1"/>
</dbReference>
<keyword evidence="1 4" id="KW-0413">Isomerase</keyword>
<dbReference type="Pfam" id="PF00639">
    <property type="entry name" value="Rotamase"/>
    <property type="match status" value="1"/>
</dbReference>
<accession>A0A6S6TAY0</accession>
<dbReference type="InterPro" id="IPR000297">
    <property type="entry name" value="PPIase_PpiC"/>
</dbReference>
<evidence type="ECO:0000259" key="3">
    <source>
        <dbReference type="PROSITE" id="PS50198"/>
    </source>
</evidence>
<dbReference type="SUPFAM" id="SSF54534">
    <property type="entry name" value="FKBP-like"/>
    <property type="match status" value="1"/>
</dbReference>
<dbReference type="PANTHER" id="PTHR47245">
    <property type="entry name" value="PEPTIDYLPROLYL ISOMERASE"/>
    <property type="match status" value="1"/>
</dbReference>
<dbReference type="SUPFAM" id="SSF109998">
    <property type="entry name" value="Triger factor/SurA peptide-binding domain-like"/>
    <property type="match status" value="1"/>
</dbReference>
<evidence type="ECO:0000256" key="2">
    <source>
        <dbReference type="SAM" id="SignalP"/>
    </source>
</evidence>
<feature type="domain" description="PpiC" evidence="3">
    <location>
        <begin position="128"/>
        <end position="222"/>
    </location>
</feature>